<dbReference type="Proteomes" id="UP000541352">
    <property type="component" value="Unassembled WGS sequence"/>
</dbReference>
<evidence type="ECO:0000256" key="2">
    <source>
        <dbReference type="ARBA" id="ARBA00022679"/>
    </source>
</evidence>
<dbReference type="EMBL" id="JACIBY010000001">
    <property type="protein sequence ID" value="MBB3836408.1"/>
    <property type="molecule type" value="Genomic_DNA"/>
</dbReference>
<dbReference type="GO" id="GO:0016758">
    <property type="term" value="F:hexosyltransferase activity"/>
    <property type="evidence" value="ECO:0007669"/>
    <property type="project" value="TreeGrafter"/>
</dbReference>
<dbReference type="AlphaFoldDB" id="A0A7W5ZGK7"/>
<gene>
    <name evidence="3" type="ORF">FHS57_000390</name>
</gene>
<keyword evidence="2 3" id="KW-0808">Transferase</keyword>
<evidence type="ECO:0000313" key="3">
    <source>
        <dbReference type="EMBL" id="MBB3836408.1"/>
    </source>
</evidence>
<accession>A0A7W5ZGK7</accession>
<organism evidence="3 4">
    <name type="scientific">Runella defluvii</name>
    <dbReference type="NCBI Taxonomy" id="370973"/>
    <lineage>
        <taxon>Bacteria</taxon>
        <taxon>Pseudomonadati</taxon>
        <taxon>Bacteroidota</taxon>
        <taxon>Cytophagia</taxon>
        <taxon>Cytophagales</taxon>
        <taxon>Spirosomataceae</taxon>
        <taxon>Runella</taxon>
    </lineage>
</organism>
<keyword evidence="1" id="KW-0328">Glycosyltransferase</keyword>
<protein>
    <submittedName>
        <fullName evidence="3">UDP-N-acetyl-D-mannosaminuronic acid transferase (WecB/TagA/CpsF family)</fullName>
    </submittedName>
</protein>
<reference evidence="3 4" key="1">
    <citation type="submission" date="2020-08" db="EMBL/GenBank/DDBJ databases">
        <title>Genomic Encyclopedia of Type Strains, Phase IV (KMG-IV): sequencing the most valuable type-strain genomes for metagenomic binning, comparative biology and taxonomic classification.</title>
        <authorList>
            <person name="Goeker M."/>
        </authorList>
    </citation>
    <scope>NUCLEOTIDE SEQUENCE [LARGE SCALE GENOMIC DNA]</scope>
    <source>
        <strain evidence="3 4">DSM 17976</strain>
    </source>
</reference>
<dbReference type="PANTHER" id="PTHR34136">
    <property type="match status" value="1"/>
</dbReference>
<dbReference type="PANTHER" id="PTHR34136:SF1">
    <property type="entry name" value="UDP-N-ACETYL-D-MANNOSAMINURONIC ACID TRANSFERASE"/>
    <property type="match status" value="1"/>
</dbReference>
<comment type="caution">
    <text evidence="3">The sequence shown here is derived from an EMBL/GenBank/DDBJ whole genome shotgun (WGS) entry which is preliminary data.</text>
</comment>
<name>A0A7W5ZGK7_9BACT</name>
<keyword evidence="4" id="KW-1185">Reference proteome</keyword>
<dbReference type="InterPro" id="IPR004629">
    <property type="entry name" value="WecG_TagA_CpsF"/>
</dbReference>
<sequence length="249" mass="28209">MTPNPATTISILGIPFFNGQVNDVYEYLNQYGGLLTVPAAPALVNISNDSEYYKSIVNSDIIIPDSGLMVIMWNLFNSNRLSKISGLEFINFFLKKLTFAGHVRLMLVNPSDSEGSINLNYLKQVGINTTLIGSYTAPYYKKNVFDPQLVSKIEEFKPQWIMLNIGGGTQEKLGYYLKNSLSYKPAILCTGAAIAFKTGSQASIPQWADYIYLGWLFRCLHQPKLYIPRYIRGFRLIYLILKFKSKRII</sequence>
<dbReference type="Pfam" id="PF03808">
    <property type="entry name" value="Glyco_tran_WecG"/>
    <property type="match status" value="1"/>
</dbReference>
<dbReference type="RefSeq" id="WP_183971165.1">
    <property type="nucleotide sequence ID" value="NZ_JACIBY010000001.1"/>
</dbReference>
<proteinExistence type="predicted"/>
<evidence type="ECO:0000313" key="4">
    <source>
        <dbReference type="Proteomes" id="UP000541352"/>
    </source>
</evidence>
<evidence type="ECO:0000256" key="1">
    <source>
        <dbReference type="ARBA" id="ARBA00022676"/>
    </source>
</evidence>